<dbReference type="EMBL" id="JBHUEA010000019">
    <property type="protein sequence ID" value="MFD1722318.1"/>
    <property type="molecule type" value="Genomic_DNA"/>
</dbReference>
<organism evidence="2 3">
    <name type="scientific">Amnibacterium endophyticum</name>
    <dbReference type="NCBI Taxonomy" id="2109337"/>
    <lineage>
        <taxon>Bacteria</taxon>
        <taxon>Bacillati</taxon>
        <taxon>Actinomycetota</taxon>
        <taxon>Actinomycetes</taxon>
        <taxon>Micrococcales</taxon>
        <taxon>Microbacteriaceae</taxon>
        <taxon>Amnibacterium</taxon>
    </lineage>
</organism>
<sequence length="222" mass="22186">MPATPRLHRKRFAPLAIAASLVASTTLGLSATGTLSAFTASITNSNNTAATGSLIMQETDSAGTTSCLSTSGTGNAYTSCSTINKYGGTTNQLTPGGAPNVTTVRLYNTGTTAVNGFTLAPGTCTKSGSGTGDLCGQLQLTLTCAPVTGGTAGTAVTLYNAVALNALGASKDIKAASATCVPPTSSTDYVRFTFSVQLSSSADNTVQAQSVSQPLVWTYTGA</sequence>
<protein>
    <recommendedName>
        <fullName evidence="4">Tat pathway signal sequence domain protein</fullName>
    </recommendedName>
</protein>
<dbReference type="Proteomes" id="UP001597347">
    <property type="component" value="Unassembled WGS sequence"/>
</dbReference>
<reference evidence="3" key="1">
    <citation type="journal article" date="2019" name="Int. J. Syst. Evol. Microbiol.">
        <title>The Global Catalogue of Microorganisms (GCM) 10K type strain sequencing project: providing services to taxonomists for standard genome sequencing and annotation.</title>
        <authorList>
            <consortium name="The Broad Institute Genomics Platform"/>
            <consortium name="The Broad Institute Genome Sequencing Center for Infectious Disease"/>
            <person name="Wu L."/>
            <person name="Ma J."/>
        </authorList>
    </citation>
    <scope>NUCLEOTIDE SEQUENCE [LARGE SCALE GENOMIC DNA]</scope>
    <source>
        <strain evidence="3">CGMCC 1.12471</strain>
    </source>
</reference>
<feature type="signal peptide" evidence="1">
    <location>
        <begin position="1"/>
        <end position="31"/>
    </location>
</feature>
<keyword evidence="3" id="KW-1185">Reference proteome</keyword>
<evidence type="ECO:0000313" key="2">
    <source>
        <dbReference type="EMBL" id="MFD1722318.1"/>
    </source>
</evidence>
<gene>
    <name evidence="2" type="ORF">ACFSBI_12235</name>
</gene>
<evidence type="ECO:0008006" key="4">
    <source>
        <dbReference type="Google" id="ProtNLM"/>
    </source>
</evidence>
<accession>A0ABW4LGF4</accession>
<name>A0ABW4LGF4_9MICO</name>
<evidence type="ECO:0000256" key="1">
    <source>
        <dbReference type="SAM" id="SignalP"/>
    </source>
</evidence>
<dbReference type="RefSeq" id="WP_377935315.1">
    <property type="nucleotide sequence ID" value="NZ_JBHUEA010000019.1"/>
</dbReference>
<evidence type="ECO:0000313" key="3">
    <source>
        <dbReference type="Proteomes" id="UP001597347"/>
    </source>
</evidence>
<comment type="caution">
    <text evidence="2">The sequence shown here is derived from an EMBL/GenBank/DDBJ whole genome shotgun (WGS) entry which is preliminary data.</text>
</comment>
<keyword evidence="1" id="KW-0732">Signal</keyword>
<feature type="chain" id="PRO_5046322615" description="Tat pathway signal sequence domain protein" evidence="1">
    <location>
        <begin position="32"/>
        <end position="222"/>
    </location>
</feature>
<proteinExistence type="predicted"/>